<keyword evidence="1" id="KW-0812">Transmembrane</keyword>
<feature type="transmembrane region" description="Helical" evidence="1">
    <location>
        <begin position="6"/>
        <end position="27"/>
    </location>
</feature>
<reference evidence="2" key="1">
    <citation type="submission" date="2007-04" db="EMBL/GenBank/DDBJ databases">
        <title>Complete sequence of Shewanella putrefaciens CN-32.</title>
        <authorList>
            <consortium name="US DOE Joint Genome Institute"/>
            <person name="Copeland A."/>
            <person name="Lucas S."/>
            <person name="Lapidus A."/>
            <person name="Barry K."/>
            <person name="Detter J.C."/>
            <person name="Glavina del Rio T."/>
            <person name="Hammon N."/>
            <person name="Israni S."/>
            <person name="Dalin E."/>
            <person name="Tice H."/>
            <person name="Pitluck S."/>
            <person name="Chain P."/>
            <person name="Malfatti S."/>
            <person name="Shin M."/>
            <person name="Vergez L."/>
            <person name="Schmutz J."/>
            <person name="Larimer F."/>
            <person name="Land M."/>
            <person name="Hauser L."/>
            <person name="Kyrpides N."/>
            <person name="Mikhailova N."/>
            <person name="Romine M.F."/>
            <person name="Fredrickson J."/>
            <person name="Tiedje J."/>
            <person name="Richardson P."/>
        </authorList>
    </citation>
    <scope>NUCLEOTIDE SEQUENCE [LARGE SCALE GENOMIC DNA]</scope>
    <source>
        <strain evidence="2">CN-32</strain>
    </source>
</reference>
<keyword evidence="1" id="KW-0472">Membrane</keyword>
<name>A4Y7B9_SHEPC</name>
<dbReference type="EMBL" id="CP000681">
    <property type="protein sequence ID" value="ABP75852.1"/>
    <property type="molecule type" value="Genomic_DNA"/>
</dbReference>
<organism evidence="2">
    <name type="scientific">Shewanella putrefaciens (strain CN-32 / ATCC BAA-453)</name>
    <dbReference type="NCBI Taxonomy" id="319224"/>
    <lineage>
        <taxon>Bacteria</taxon>
        <taxon>Pseudomonadati</taxon>
        <taxon>Pseudomonadota</taxon>
        <taxon>Gammaproteobacteria</taxon>
        <taxon>Alteromonadales</taxon>
        <taxon>Shewanellaceae</taxon>
        <taxon>Shewanella</taxon>
    </lineage>
</organism>
<dbReference type="HOGENOM" id="CLU_2828842_0_0_6"/>
<dbReference type="eggNOG" id="ENOG5031H3T">
    <property type="taxonomic scope" value="Bacteria"/>
</dbReference>
<dbReference type="KEGG" id="spc:Sputcn32_2131"/>
<gene>
    <name evidence="2" type="ordered locus">Sputcn32_2131</name>
</gene>
<sequence>MEDMDINIMVMLVGLLVLHFLFAFKAFKSQVHISTNKKCFWCLLSLLFGPLGYYSYHGFIPLDAILKE</sequence>
<protein>
    <recommendedName>
        <fullName evidence="3">Cardiolipin synthase N-terminal domain-containing protein</fullName>
    </recommendedName>
</protein>
<evidence type="ECO:0000256" key="1">
    <source>
        <dbReference type="SAM" id="Phobius"/>
    </source>
</evidence>
<feature type="transmembrane region" description="Helical" evidence="1">
    <location>
        <begin position="39"/>
        <end position="56"/>
    </location>
</feature>
<dbReference type="AlphaFoldDB" id="A4Y7B9"/>
<accession>A4Y7B9</accession>
<keyword evidence="1" id="KW-1133">Transmembrane helix</keyword>
<proteinExistence type="predicted"/>
<evidence type="ECO:0008006" key="3">
    <source>
        <dbReference type="Google" id="ProtNLM"/>
    </source>
</evidence>
<evidence type="ECO:0000313" key="2">
    <source>
        <dbReference type="EMBL" id="ABP75852.1"/>
    </source>
</evidence>